<sequence>MVTSALNGSQWDAGPLGKNGPPPLARRQRVRPSSPADGSVTSHRGSVIGVIGVIRVSAGELTPRGGDSGRRGHLFAAFAARRRGGGGAAPSGRADKPARMTVTLPAMTAALV</sequence>
<protein>
    <submittedName>
        <fullName evidence="2">Uncharacterized protein</fullName>
    </submittedName>
</protein>
<evidence type="ECO:0000256" key="1">
    <source>
        <dbReference type="SAM" id="MobiDB-lite"/>
    </source>
</evidence>
<dbReference type="AlphaFoldDB" id="A0A6A4VPM4"/>
<accession>A0A6A4VPM4</accession>
<reference evidence="2 3" key="1">
    <citation type="submission" date="2019-07" db="EMBL/GenBank/DDBJ databases">
        <title>Draft genome assembly of a fouling barnacle, Amphibalanus amphitrite (Darwin, 1854): The first reference genome for Thecostraca.</title>
        <authorList>
            <person name="Kim W."/>
        </authorList>
    </citation>
    <scope>NUCLEOTIDE SEQUENCE [LARGE SCALE GENOMIC DNA]</scope>
    <source>
        <strain evidence="2">SNU_AA5</strain>
        <tissue evidence="2">Soma without cirri and trophi</tissue>
    </source>
</reference>
<name>A0A6A4VPM4_AMPAM</name>
<evidence type="ECO:0000313" key="3">
    <source>
        <dbReference type="Proteomes" id="UP000440578"/>
    </source>
</evidence>
<dbReference type="Proteomes" id="UP000440578">
    <property type="component" value="Unassembled WGS sequence"/>
</dbReference>
<evidence type="ECO:0000313" key="2">
    <source>
        <dbReference type="EMBL" id="KAF0295593.1"/>
    </source>
</evidence>
<feature type="region of interest" description="Disordered" evidence="1">
    <location>
        <begin position="1"/>
        <end position="43"/>
    </location>
</feature>
<comment type="caution">
    <text evidence="2">The sequence shown here is derived from an EMBL/GenBank/DDBJ whole genome shotgun (WGS) entry which is preliminary data.</text>
</comment>
<dbReference type="EMBL" id="VIIS01001609">
    <property type="protein sequence ID" value="KAF0295593.1"/>
    <property type="molecule type" value="Genomic_DNA"/>
</dbReference>
<keyword evidence="3" id="KW-1185">Reference proteome</keyword>
<proteinExistence type="predicted"/>
<feature type="compositionally biased region" description="Polar residues" evidence="1">
    <location>
        <begin position="1"/>
        <end position="10"/>
    </location>
</feature>
<gene>
    <name evidence="2" type="ORF">FJT64_000605</name>
</gene>
<organism evidence="2 3">
    <name type="scientific">Amphibalanus amphitrite</name>
    <name type="common">Striped barnacle</name>
    <name type="synonym">Balanus amphitrite</name>
    <dbReference type="NCBI Taxonomy" id="1232801"/>
    <lineage>
        <taxon>Eukaryota</taxon>
        <taxon>Metazoa</taxon>
        <taxon>Ecdysozoa</taxon>
        <taxon>Arthropoda</taxon>
        <taxon>Crustacea</taxon>
        <taxon>Multicrustacea</taxon>
        <taxon>Cirripedia</taxon>
        <taxon>Thoracica</taxon>
        <taxon>Thoracicalcarea</taxon>
        <taxon>Balanomorpha</taxon>
        <taxon>Balanoidea</taxon>
        <taxon>Balanidae</taxon>
        <taxon>Amphibalaninae</taxon>
        <taxon>Amphibalanus</taxon>
    </lineage>
</organism>